<dbReference type="OrthoDB" id="1933168at2759"/>
<keyword evidence="1" id="KW-0472">Membrane</keyword>
<keyword evidence="1" id="KW-1133">Transmembrane helix</keyword>
<dbReference type="PANTHER" id="PTHR33098:SF75">
    <property type="entry name" value="DUF4408 DOMAIN PROTEIN"/>
    <property type="match status" value="1"/>
</dbReference>
<dbReference type="Pfam" id="PF14364">
    <property type="entry name" value="DUF4408"/>
    <property type="match status" value="1"/>
</dbReference>
<keyword evidence="4" id="KW-1185">Reference proteome</keyword>
<evidence type="ECO:0000256" key="1">
    <source>
        <dbReference type="SAM" id="Phobius"/>
    </source>
</evidence>
<gene>
    <name evidence="3" type="ORF">CTI12_AA402100</name>
</gene>
<keyword evidence="1" id="KW-0812">Transmembrane</keyword>
<dbReference type="InterPro" id="IPR025520">
    <property type="entry name" value="DUF4408"/>
</dbReference>
<accession>A0A2U1MAD7</accession>
<feature type="transmembrane region" description="Helical" evidence="1">
    <location>
        <begin position="57"/>
        <end position="75"/>
    </location>
</feature>
<organism evidence="3 4">
    <name type="scientific">Artemisia annua</name>
    <name type="common">Sweet wormwood</name>
    <dbReference type="NCBI Taxonomy" id="35608"/>
    <lineage>
        <taxon>Eukaryota</taxon>
        <taxon>Viridiplantae</taxon>
        <taxon>Streptophyta</taxon>
        <taxon>Embryophyta</taxon>
        <taxon>Tracheophyta</taxon>
        <taxon>Spermatophyta</taxon>
        <taxon>Magnoliopsida</taxon>
        <taxon>eudicotyledons</taxon>
        <taxon>Gunneridae</taxon>
        <taxon>Pentapetalae</taxon>
        <taxon>asterids</taxon>
        <taxon>campanulids</taxon>
        <taxon>Asterales</taxon>
        <taxon>Asteraceae</taxon>
        <taxon>Asteroideae</taxon>
        <taxon>Anthemideae</taxon>
        <taxon>Artemisiinae</taxon>
        <taxon>Artemisia</taxon>
    </lineage>
</organism>
<evidence type="ECO:0000313" key="4">
    <source>
        <dbReference type="Proteomes" id="UP000245207"/>
    </source>
</evidence>
<dbReference type="PANTHER" id="PTHR33098">
    <property type="entry name" value="COTTON FIBER (DUF761)"/>
    <property type="match status" value="1"/>
</dbReference>
<dbReference type="AlphaFoldDB" id="A0A2U1MAD7"/>
<protein>
    <recommendedName>
        <fullName evidence="2">DUF4408 domain-containing protein</fullName>
    </recommendedName>
</protein>
<comment type="caution">
    <text evidence="3">The sequence shown here is derived from an EMBL/GenBank/DDBJ whole genome shotgun (WGS) entry which is preliminary data.</text>
</comment>
<evidence type="ECO:0000259" key="2">
    <source>
        <dbReference type="Pfam" id="PF14364"/>
    </source>
</evidence>
<feature type="transmembrane region" description="Helical" evidence="1">
    <location>
        <begin position="12"/>
        <end position="37"/>
    </location>
</feature>
<sequence length="418" mass="48803">MGSSSSKTLSFRIMLTSLIVLSTATILNLFIPSVLAFAVNDIPVLYSTILSWLRPPYLYVIINTIIITIAATSRFHHSNHKVQSQPLDHLPPVTVPPVIVYEAVNTVPEVLPVVYELEHPVIDDKEVVVVNESEVTRSTWQSPVEKKVQTEFVFPVREKPLASSRFAGQRKLTAKFNPEGVRSLRVSKPKKHETLESTWKTITDGRHIPLNRHLKKSDTFENHNQHEPKLDYNAMKKLETFNDRTDRVLASRKLRKEGSPSQDELNRRVEAFIKKFNDEMRLQRQESLQRYMDMMNRSVRSLRVSKPKKHETLESTWKTITDGRHIPLNRHLKKSDTFENHNQHEPKLDYNAMKKLETFNDRTDRVLASRKLRKEGSPSQDELNRRVEAFIKKFNDEMRLQRQESLQRYMDMMNRSAE</sequence>
<proteinExistence type="predicted"/>
<dbReference type="InterPro" id="IPR008480">
    <property type="entry name" value="DUF761_pln"/>
</dbReference>
<name>A0A2U1MAD7_ARTAN</name>
<dbReference type="Pfam" id="PF05553">
    <property type="entry name" value="DUF761"/>
    <property type="match status" value="2"/>
</dbReference>
<feature type="domain" description="DUF4408" evidence="2">
    <location>
        <begin position="43"/>
        <end position="75"/>
    </location>
</feature>
<reference evidence="3 4" key="1">
    <citation type="journal article" date="2018" name="Mol. Plant">
        <title>The genome of Artemisia annua provides insight into the evolution of Asteraceae family and artemisinin biosynthesis.</title>
        <authorList>
            <person name="Shen Q."/>
            <person name="Zhang L."/>
            <person name="Liao Z."/>
            <person name="Wang S."/>
            <person name="Yan T."/>
            <person name="Shi P."/>
            <person name="Liu M."/>
            <person name="Fu X."/>
            <person name="Pan Q."/>
            <person name="Wang Y."/>
            <person name="Lv Z."/>
            <person name="Lu X."/>
            <person name="Zhang F."/>
            <person name="Jiang W."/>
            <person name="Ma Y."/>
            <person name="Chen M."/>
            <person name="Hao X."/>
            <person name="Li L."/>
            <person name="Tang Y."/>
            <person name="Lv G."/>
            <person name="Zhou Y."/>
            <person name="Sun X."/>
            <person name="Brodelius P.E."/>
            <person name="Rose J.K.C."/>
            <person name="Tang K."/>
        </authorList>
    </citation>
    <scope>NUCLEOTIDE SEQUENCE [LARGE SCALE GENOMIC DNA]</scope>
    <source>
        <strain evidence="4">cv. Huhao1</strain>
        <tissue evidence="3">Leaf</tissue>
    </source>
</reference>
<dbReference type="EMBL" id="PKPP01005962">
    <property type="protein sequence ID" value="PWA58215.1"/>
    <property type="molecule type" value="Genomic_DNA"/>
</dbReference>
<dbReference type="STRING" id="35608.A0A2U1MAD7"/>
<dbReference type="Proteomes" id="UP000245207">
    <property type="component" value="Unassembled WGS sequence"/>
</dbReference>
<evidence type="ECO:0000313" key="3">
    <source>
        <dbReference type="EMBL" id="PWA58215.1"/>
    </source>
</evidence>